<reference evidence="1 2" key="1">
    <citation type="journal article" date="2020" name="Cell">
        <title>Large-Scale Comparative Analyses of Tick Genomes Elucidate Their Genetic Diversity and Vector Capacities.</title>
        <authorList>
            <consortium name="Tick Genome and Microbiome Consortium (TIGMIC)"/>
            <person name="Jia N."/>
            <person name="Wang J."/>
            <person name="Shi W."/>
            <person name="Du L."/>
            <person name="Sun Y."/>
            <person name="Zhan W."/>
            <person name="Jiang J.F."/>
            <person name="Wang Q."/>
            <person name="Zhang B."/>
            <person name="Ji P."/>
            <person name="Bell-Sakyi L."/>
            <person name="Cui X.M."/>
            <person name="Yuan T.T."/>
            <person name="Jiang B.G."/>
            <person name="Yang W.F."/>
            <person name="Lam T.T."/>
            <person name="Chang Q.C."/>
            <person name="Ding S.J."/>
            <person name="Wang X.J."/>
            <person name="Zhu J.G."/>
            <person name="Ruan X.D."/>
            <person name="Zhao L."/>
            <person name="Wei J.T."/>
            <person name="Ye R.Z."/>
            <person name="Que T.C."/>
            <person name="Du C.H."/>
            <person name="Zhou Y.H."/>
            <person name="Cheng J.X."/>
            <person name="Dai P.F."/>
            <person name="Guo W.B."/>
            <person name="Han X.H."/>
            <person name="Huang E.J."/>
            <person name="Li L.F."/>
            <person name="Wei W."/>
            <person name="Gao Y.C."/>
            <person name="Liu J.Z."/>
            <person name="Shao H.Z."/>
            <person name="Wang X."/>
            <person name="Wang C.C."/>
            <person name="Yang T.C."/>
            <person name="Huo Q.B."/>
            <person name="Li W."/>
            <person name="Chen H.Y."/>
            <person name="Chen S.E."/>
            <person name="Zhou L.G."/>
            <person name="Ni X.B."/>
            <person name="Tian J.H."/>
            <person name="Sheng Y."/>
            <person name="Liu T."/>
            <person name="Pan Y.S."/>
            <person name="Xia L.Y."/>
            <person name="Li J."/>
            <person name="Zhao F."/>
            <person name="Cao W.C."/>
        </authorList>
    </citation>
    <scope>NUCLEOTIDE SEQUENCE [LARGE SCALE GENOMIC DNA]</scope>
    <source>
        <strain evidence="1">Iper-2018</strain>
    </source>
</reference>
<dbReference type="Proteomes" id="UP000805193">
    <property type="component" value="Unassembled WGS sequence"/>
</dbReference>
<proteinExistence type="predicted"/>
<accession>A0AC60QRV2</accession>
<gene>
    <name evidence="1" type="ORF">HPB47_017442</name>
</gene>
<evidence type="ECO:0000313" key="2">
    <source>
        <dbReference type="Proteomes" id="UP000805193"/>
    </source>
</evidence>
<dbReference type="EMBL" id="JABSTQ010006354">
    <property type="protein sequence ID" value="KAG0437454.1"/>
    <property type="molecule type" value="Genomic_DNA"/>
</dbReference>
<evidence type="ECO:0000313" key="1">
    <source>
        <dbReference type="EMBL" id="KAG0437454.1"/>
    </source>
</evidence>
<protein>
    <submittedName>
        <fullName evidence="1">Uncharacterized protein</fullName>
    </submittedName>
</protein>
<organism evidence="1 2">
    <name type="scientific">Ixodes persulcatus</name>
    <name type="common">Taiga tick</name>
    <dbReference type="NCBI Taxonomy" id="34615"/>
    <lineage>
        <taxon>Eukaryota</taxon>
        <taxon>Metazoa</taxon>
        <taxon>Ecdysozoa</taxon>
        <taxon>Arthropoda</taxon>
        <taxon>Chelicerata</taxon>
        <taxon>Arachnida</taxon>
        <taxon>Acari</taxon>
        <taxon>Parasitiformes</taxon>
        <taxon>Ixodida</taxon>
        <taxon>Ixodoidea</taxon>
        <taxon>Ixodidae</taxon>
        <taxon>Ixodinae</taxon>
        <taxon>Ixodes</taxon>
    </lineage>
</organism>
<sequence length="479" mass="53646">MSTQVRKRERPAASEACNITTLNNKNNWHNLWPTDRRGRSRTHDPPGSYEQSPNQSSSFEIDDATFLECLVNDMGSPPEVPQQFFTRHTSTPESRIKKADNFSTIKAKSMPDLLGTGSRDLPDGNEATENRARGAAFPLLSDTQGSPRAAIVGMAKKTYDLLFKLLLIGDSGVGKTCILFRFSDDAFHTTFISTIGIDFKIKTIELKGKKIKLQIWDTAGQERFHTITTSYYRGAMGIMLVYDITNSKSFDNIAKWLRYIDEHANEDVEKMILGNKCDMEDKRLVSRERGNAVAIDHGIRFMETSAKTNVNIEFAFTELAEAILNKQMAGKDLAENQDRLRVLPPEKRVTTKSYDSSEAVLRTSYDQINMADGVAVATTDGRLFFYVRFLRVPTSSSKKKVKLLETDHDEQERWIHKHPETVPTATIQPTLTKRARQIGLAGTPTTVEDRLGAAVLRSLAKTVCPRPAGVLNGICPHDL</sequence>
<keyword evidence="2" id="KW-1185">Reference proteome</keyword>
<feature type="non-terminal residue" evidence="1">
    <location>
        <position position="479"/>
    </location>
</feature>
<comment type="caution">
    <text evidence="1">The sequence shown here is derived from an EMBL/GenBank/DDBJ whole genome shotgun (WGS) entry which is preliminary data.</text>
</comment>
<name>A0AC60QRV2_IXOPE</name>